<keyword evidence="3" id="KW-1003">Cell membrane</keyword>
<reference evidence="14" key="1">
    <citation type="submission" date="2023-09" db="EMBL/GenBank/DDBJ databases">
        <title>Paucibacter sp. APW11 Genome sequencing and assembly.</title>
        <authorList>
            <person name="Kim I."/>
        </authorList>
    </citation>
    <scope>NUCLEOTIDE SEQUENCE</scope>
    <source>
        <strain evidence="14">APW11</strain>
    </source>
</reference>
<comment type="cofactor">
    <cofactor evidence="1">
        <name>Zn(2+)</name>
        <dbReference type="ChEBI" id="CHEBI:29105"/>
    </cofactor>
</comment>
<dbReference type="EMBL" id="JAVXZY010000005">
    <property type="protein sequence ID" value="MDT9000373.1"/>
    <property type="molecule type" value="Genomic_DNA"/>
</dbReference>
<dbReference type="GO" id="GO:0008237">
    <property type="term" value="F:metallopeptidase activity"/>
    <property type="evidence" value="ECO:0007669"/>
    <property type="project" value="UniProtKB-KW"/>
</dbReference>
<evidence type="ECO:0000256" key="3">
    <source>
        <dbReference type="ARBA" id="ARBA00022475"/>
    </source>
</evidence>
<dbReference type="Pfam" id="PF01435">
    <property type="entry name" value="Peptidase_M48"/>
    <property type="match status" value="1"/>
</dbReference>
<feature type="transmembrane region" description="Helical" evidence="12">
    <location>
        <begin position="62"/>
        <end position="81"/>
    </location>
</feature>
<keyword evidence="9 12" id="KW-1133">Transmembrane helix</keyword>
<dbReference type="RefSeq" id="WP_315650945.1">
    <property type="nucleotide sequence ID" value="NZ_JAVXZY010000005.1"/>
</dbReference>
<keyword evidence="10 14" id="KW-0482">Metalloprotease</keyword>
<keyword evidence="8" id="KW-0862">Zinc</keyword>
<feature type="domain" description="Peptidase M48" evidence="13">
    <location>
        <begin position="141"/>
        <end position="336"/>
    </location>
</feature>
<proteinExistence type="predicted"/>
<keyword evidence="7 14" id="KW-0378">Hydrolase</keyword>
<evidence type="ECO:0000256" key="5">
    <source>
        <dbReference type="ARBA" id="ARBA00022692"/>
    </source>
</evidence>
<dbReference type="Gene3D" id="3.30.2010.10">
    <property type="entry name" value="Metalloproteases ('zincins'), catalytic domain"/>
    <property type="match status" value="1"/>
</dbReference>
<evidence type="ECO:0000256" key="6">
    <source>
        <dbReference type="ARBA" id="ARBA00022723"/>
    </source>
</evidence>
<organism evidence="14 15">
    <name type="scientific">Roseateles aquae</name>
    <dbReference type="NCBI Taxonomy" id="3077235"/>
    <lineage>
        <taxon>Bacteria</taxon>
        <taxon>Pseudomonadati</taxon>
        <taxon>Pseudomonadota</taxon>
        <taxon>Betaproteobacteria</taxon>
        <taxon>Burkholderiales</taxon>
        <taxon>Sphaerotilaceae</taxon>
        <taxon>Roseateles</taxon>
    </lineage>
</organism>
<evidence type="ECO:0000256" key="8">
    <source>
        <dbReference type="ARBA" id="ARBA00022833"/>
    </source>
</evidence>
<dbReference type="Proteomes" id="UP001246372">
    <property type="component" value="Unassembled WGS sequence"/>
</dbReference>
<evidence type="ECO:0000256" key="1">
    <source>
        <dbReference type="ARBA" id="ARBA00001947"/>
    </source>
</evidence>
<evidence type="ECO:0000256" key="4">
    <source>
        <dbReference type="ARBA" id="ARBA00022670"/>
    </source>
</evidence>
<dbReference type="InterPro" id="IPR001915">
    <property type="entry name" value="Peptidase_M48"/>
</dbReference>
<keyword evidence="15" id="KW-1185">Reference proteome</keyword>
<protein>
    <submittedName>
        <fullName evidence="14">M48 family metalloprotease</fullName>
        <ecNumber evidence="14">3.4.24.-</ecNumber>
    </submittedName>
</protein>
<evidence type="ECO:0000256" key="11">
    <source>
        <dbReference type="ARBA" id="ARBA00023136"/>
    </source>
</evidence>
<feature type="transmembrane region" description="Helical" evidence="12">
    <location>
        <begin position="33"/>
        <end position="55"/>
    </location>
</feature>
<evidence type="ECO:0000313" key="15">
    <source>
        <dbReference type="Proteomes" id="UP001246372"/>
    </source>
</evidence>
<evidence type="ECO:0000256" key="2">
    <source>
        <dbReference type="ARBA" id="ARBA00004651"/>
    </source>
</evidence>
<accession>A0ABU3PE27</accession>
<evidence type="ECO:0000256" key="9">
    <source>
        <dbReference type="ARBA" id="ARBA00022989"/>
    </source>
</evidence>
<comment type="caution">
    <text evidence="14">The sequence shown here is derived from an EMBL/GenBank/DDBJ whole genome shotgun (WGS) entry which is preliminary data.</text>
</comment>
<evidence type="ECO:0000256" key="12">
    <source>
        <dbReference type="SAM" id="Phobius"/>
    </source>
</evidence>
<comment type="subcellular location">
    <subcellularLocation>
        <location evidence="2">Cell membrane</location>
        <topology evidence="2">Multi-pass membrane protein</topology>
    </subcellularLocation>
</comment>
<evidence type="ECO:0000256" key="10">
    <source>
        <dbReference type="ARBA" id="ARBA00023049"/>
    </source>
</evidence>
<keyword evidence="5 12" id="KW-0812">Transmembrane</keyword>
<evidence type="ECO:0000256" key="7">
    <source>
        <dbReference type="ARBA" id="ARBA00022801"/>
    </source>
</evidence>
<evidence type="ECO:0000259" key="13">
    <source>
        <dbReference type="Pfam" id="PF01435"/>
    </source>
</evidence>
<dbReference type="InterPro" id="IPR050083">
    <property type="entry name" value="HtpX_protease"/>
</dbReference>
<dbReference type="EC" id="3.4.24.-" evidence="14"/>
<sequence>MDAADYVNLLRLNEQASRSDPHAYRRRVLRFALLGYLAVFLLALLAVAGLIWLAWRLQQGRPAAWMIWPGLACLGLLWATLQGLRVPMAAPQGERITAADAPELFKALDKIRAKLRGPRLHAVLVNGEFNASIQQQPLMLGLAHRNYLVLGWPMLAALEPRRLYAVIAHEYGHLRGDHGKLSAWIYRTRLAWAQLGRRYREDSSVVSFALSGFVQWYTPRFDALSFALAREDEYEADRASARLFGPELAAQTLQEIAVKAQHLDAEFWPQWWRRARLEPAPLQAEGGPFAEMGLALQLAVPPEGLRDYLMRELKRLADFDDTHPVLKDRLAALRQRAGLKRLSQQSSLELLGEARARVAQHLDEHWWLQNRKEWAQYGERLREQQAQAEAFAARPQLELTADEWVQWSDAIRALLDDDPSPWLERALELAPCHPRALAELARLHLARGDARVGAWLELLYQTHEDQAWLAAQLAQRWIDACQLQERPVAPELRRLWRERRERSELLEHEAWQAFVDSPPWDQGIAAQLDEAELRNLRGVLLREADVRMAWVGEQRLPIRPARRHFSIWLQARCRDEHADELAQRLYERINDSGALPGRCRVLVIGRHVEPARREACTELKLLLQRR</sequence>
<dbReference type="PANTHER" id="PTHR43221">
    <property type="entry name" value="PROTEASE HTPX"/>
    <property type="match status" value="1"/>
</dbReference>
<name>A0ABU3PE27_9BURK</name>
<keyword evidence="6" id="KW-0479">Metal-binding</keyword>
<dbReference type="PANTHER" id="PTHR43221:SF1">
    <property type="entry name" value="PROTEASE HTPX"/>
    <property type="match status" value="1"/>
</dbReference>
<keyword evidence="11 12" id="KW-0472">Membrane</keyword>
<evidence type="ECO:0000313" key="14">
    <source>
        <dbReference type="EMBL" id="MDT9000373.1"/>
    </source>
</evidence>
<dbReference type="CDD" id="cd07328">
    <property type="entry name" value="M48_Ste24p_like"/>
    <property type="match status" value="1"/>
</dbReference>
<gene>
    <name evidence="14" type="ORF">RQP53_13950</name>
</gene>
<keyword evidence="4" id="KW-0645">Protease</keyword>